<evidence type="ECO:0000313" key="3">
    <source>
        <dbReference type="EMBL" id="VDN40634.1"/>
    </source>
</evidence>
<dbReference type="AlphaFoldDB" id="A0A183EPG1"/>
<feature type="compositionally biased region" description="Basic residues" evidence="1">
    <location>
        <begin position="1"/>
        <end position="20"/>
    </location>
</feature>
<protein>
    <recommendedName>
        <fullName evidence="2">POP1 C-terminal domain-containing protein</fullName>
    </recommendedName>
</protein>
<dbReference type="OrthoDB" id="5846282at2759"/>
<dbReference type="GO" id="GO:0001682">
    <property type="term" value="P:tRNA 5'-leader removal"/>
    <property type="evidence" value="ECO:0007669"/>
    <property type="project" value="InterPro"/>
</dbReference>
<dbReference type="GO" id="GO:0005655">
    <property type="term" value="C:nucleolar ribonuclease P complex"/>
    <property type="evidence" value="ECO:0007669"/>
    <property type="project" value="InterPro"/>
</dbReference>
<dbReference type="InterPro" id="IPR039182">
    <property type="entry name" value="Pop1"/>
</dbReference>
<evidence type="ECO:0000259" key="2">
    <source>
        <dbReference type="Pfam" id="PF22770"/>
    </source>
</evidence>
<dbReference type="GO" id="GO:0000172">
    <property type="term" value="C:ribonuclease MRP complex"/>
    <property type="evidence" value="ECO:0007669"/>
    <property type="project" value="InterPro"/>
</dbReference>
<dbReference type="InterPro" id="IPR055079">
    <property type="entry name" value="POP1_C"/>
</dbReference>
<feature type="domain" description="POP1 C-terminal" evidence="2">
    <location>
        <begin position="3"/>
        <end position="110"/>
    </location>
</feature>
<evidence type="ECO:0000313" key="4">
    <source>
        <dbReference type="Proteomes" id="UP000271098"/>
    </source>
</evidence>
<keyword evidence="4" id="KW-1185">Reference proteome</keyword>
<dbReference type="Proteomes" id="UP000271098">
    <property type="component" value="Unassembled WGS sequence"/>
</dbReference>
<dbReference type="PANTHER" id="PTHR22731:SF3">
    <property type="entry name" value="RIBONUCLEASES P_MRP PROTEIN SUBUNIT POP1"/>
    <property type="match status" value="1"/>
</dbReference>
<reference evidence="3 4" key="2">
    <citation type="submission" date="2018-11" db="EMBL/GenBank/DDBJ databases">
        <authorList>
            <consortium name="Pathogen Informatics"/>
        </authorList>
    </citation>
    <scope>NUCLEOTIDE SEQUENCE [LARGE SCALE GENOMIC DNA]</scope>
</reference>
<dbReference type="PANTHER" id="PTHR22731">
    <property type="entry name" value="RIBONUCLEASES P/MRP PROTEIN SUBUNIT POP1"/>
    <property type="match status" value="1"/>
</dbReference>
<organism evidence="5">
    <name type="scientific">Gongylonema pulchrum</name>
    <dbReference type="NCBI Taxonomy" id="637853"/>
    <lineage>
        <taxon>Eukaryota</taxon>
        <taxon>Metazoa</taxon>
        <taxon>Ecdysozoa</taxon>
        <taxon>Nematoda</taxon>
        <taxon>Chromadorea</taxon>
        <taxon>Rhabditida</taxon>
        <taxon>Spirurina</taxon>
        <taxon>Spiruromorpha</taxon>
        <taxon>Spiruroidea</taxon>
        <taxon>Gongylonematidae</taxon>
        <taxon>Gongylonema</taxon>
    </lineage>
</organism>
<sequence length="116" mass="13085">MKEKKKQKREKAKAAKRSKTIGRDDAQTSASQQPSKELEEQQAAESVEYNTSCSRPIIGRVVRGDYSFTRGKGFAIGYCCLPALKLIRNGQVLFRNTTSKHYHPGKITVLRNQLDL</sequence>
<accession>A0A183EPG1</accession>
<feature type="region of interest" description="Disordered" evidence="1">
    <location>
        <begin position="1"/>
        <end position="47"/>
    </location>
</feature>
<evidence type="ECO:0000256" key="1">
    <source>
        <dbReference type="SAM" id="MobiDB-lite"/>
    </source>
</evidence>
<gene>
    <name evidence="3" type="ORF">GPUH_LOCUS22852</name>
</gene>
<dbReference type="WBParaSite" id="GPUH_0002287901-mRNA-1">
    <property type="protein sequence ID" value="GPUH_0002287901-mRNA-1"/>
    <property type="gene ID" value="GPUH_0002287901"/>
</dbReference>
<proteinExistence type="predicted"/>
<name>A0A183EPG1_9BILA</name>
<dbReference type="EMBL" id="UYRT01096136">
    <property type="protein sequence ID" value="VDN40634.1"/>
    <property type="molecule type" value="Genomic_DNA"/>
</dbReference>
<reference evidence="5" key="1">
    <citation type="submission" date="2016-06" db="UniProtKB">
        <authorList>
            <consortium name="WormBaseParasite"/>
        </authorList>
    </citation>
    <scope>IDENTIFICATION</scope>
</reference>
<dbReference type="Pfam" id="PF22770">
    <property type="entry name" value="POP1_C"/>
    <property type="match status" value="1"/>
</dbReference>
<evidence type="ECO:0000313" key="5">
    <source>
        <dbReference type="WBParaSite" id="GPUH_0002287901-mRNA-1"/>
    </source>
</evidence>